<accession>A0A9P6SR30</accession>
<proteinExistence type="predicted"/>
<feature type="non-terminal residue" evidence="1">
    <location>
        <position position="89"/>
    </location>
</feature>
<gene>
    <name evidence="1" type="ORF">BGZ65_012809</name>
</gene>
<keyword evidence="2" id="KW-1185">Reference proteome</keyword>
<organism evidence="1 2">
    <name type="scientific">Modicella reniformis</name>
    <dbReference type="NCBI Taxonomy" id="1440133"/>
    <lineage>
        <taxon>Eukaryota</taxon>
        <taxon>Fungi</taxon>
        <taxon>Fungi incertae sedis</taxon>
        <taxon>Mucoromycota</taxon>
        <taxon>Mortierellomycotina</taxon>
        <taxon>Mortierellomycetes</taxon>
        <taxon>Mortierellales</taxon>
        <taxon>Mortierellaceae</taxon>
        <taxon>Modicella</taxon>
    </lineage>
</organism>
<reference evidence="1" key="1">
    <citation type="journal article" date="2020" name="Fungal Divers.">
        <title>Resolving the Mortierellaceae phylogeny through synthesis of multi-gene phylogenetics and phylogenomics.</title>
        <authorList>
            <person name="Vandepol N."/>
            <person name="Liber J."/>
            <person name="Desiro A."/>
            <person name="Na H."/>
            <person name="Kennedy M."/>
            <person name="Barry K."/>
            <person name="Grigoriev I.V."/>
            <person name="Miller A.N."/>
            <person name="O'Donnell K."/>
            <person name="Stajich J.E."/>
            <person name="Bonito G."/>
        </authorList>
    </citation>
    <scope>NUCLEOTIDE SEQUENCE</scope>
    <source>
        <strain evidence="1">MES-2147</strain>
    </source>
</reference>
<dbReference type="EMBL" id="JAAAHW010002401">
    <property type="protein sequence ID" value="KAF9992017.1"/>
    <property type="molecule type" value="Genomic_DNA"/>
</dbReference>
<dbReference type="Proteomes" id="UP000749646">
    <property type="component" value="Unassembled WGS sequence"/>
</dbReference>
<dbReference type="AlphaFoldDB" id="A0A9P6SR30"/>
<evidence type="ECO:0000313" key="2">
    <source>
        <dbReference type="Proteomes" id="UP000749646"/>
    </source>
</evidence>
<name>A0A9P6SR30_9FUNG</name>
<sequence length="89" mass="9783">MTPRTTSLSGSAGLPATPELINQKMKKFMAVRSRSQHQLRSNAIRLPLIDTTAAAAAAMKMMNDKTLRSRSLTSLLHDNCSNIDAELER</sequence>
<protein>
    <submittedName>
        <fullName evidence="1">Uncharacterized protein</fullName>
    </submittedName>
</protein>
<comment type="caution">
    <text evidence="1">The sequence shown here is derived from an EMBL/GenBank/DDBJ whole genome shotgun (WGS) entry which is preliminary data.</text>
</comment>
<evidence type="ECO:0000313" key="1">
    <source>
        <dbReference type="EMBL" id="KAF9992017.1"/>
    </source>
</evidence>